<keyword evidence="3" id="KW-1185">Reference proteome</keyword>
<dbReference type="GO" id="GO:0020037">
    <property type="term" value="F:heme binding"/>
    <property type="evidence" value="ECO:0007669"/>
    <property type="project" value="InterPro"/>
</dbReference>
<dbReference type="GO" id="GO:0016020">
    <property type="term" value="C:membrane"/>
    <property type="evidence" value="ECO:0007669"/>
    <property type="project" value="InterPro"/>
</dbReference>
<evidence type="ECO:0000313" key="3">
    <source>
        <dbReference type="Proteomes" id="UP000824988"/>
    </source>
</evidence>
<dbReference type="EMBL" id="AP019782">
    <property type="protein sequence ID" value="BBL70134.1"/>
    <property type="molecule type" value="Genomic_DNA"/>
</dbReference>
<dbReference type="Proteomes" id="UP000824988">
    <property type="component" value="Chromosome"/>
</dbReference>
<feature type="transmembrane region" description="Helical" evidence="1">
    <location>
        <begin position="21"/>
        <end position="41"/>
    </location>
</feature>
<organism evidence="2 3">
    <name type="scientific">Methylogaea oryzae</name>
    <dbReference type="NCBI Taxonomy" id="1295382"/>
    <lineage>
        <taxon>Bacteria</taxon>
        <taxon>Pseudomonadati</taxon>
        <taxon>Pseudomonadota</taxon>
        <taxon>Gammaproteobacteria</taxon>
        <taxon>Methylococcales</taxon>
        <taxon>Methylococcaceae</taxon>
        <taxon>Methylogaea</taxon>
    </lineage>
</organism>
<dbReference type="AlphaFoldDB" id="A0A8D4VMU6"/>
<feature type="transmembrane region" description="Helical" evidence="1">
    <location>
        <begin position="239"/>
        <end position="262"/>
    </location>
</feature>
<evidence type="ECO:0000313" key="2">
    <source>
        <dbReference type="EMBL" id="BBL70134.1"/>
    </source>
</evidence>
<feature type="transmembrane region" description="Helical" evidence="1">
    <location>
        <begin position="141"/>
        <end position="159"/>
    </location>
</feature>
<feature type="transmembrane region" description="Helical" evidence="1">
    <location>
        <begin position="204"/>
        <end position="227"/>
    </location>
</feature>
<dbReference type="GO" id="GO:0004129">
    <property type="term" value="F:cytochrome-c oxidase activity"/>
    <property type="evidence" value="ECO:0007669"/>
    <property type="project" value="InterPro"/>
</dbReference>
<feature type="transmembrane region" description="Helical" evidence="1">
    <location>
        <begin position="98"/>
        <end position="121"/>
    </location>
</feature>
<feature type="transmembrane region" description="Helical" evidence="1">
    <location>
        <begin position="268"/>
        <end position="295"/>
    </location>
</feature>
<sequence length="483" mass="53181">MANGAIDTAALNGGQKLALHYFAVALILFAAQILFGLLAGIQFVKPDFLFGVLDFNVNRMVHINAMVVWLLYGFIGAIYWLLEEESGIAVVGLQLGRIAFWVLTAAVTVVVLVYLLVQSGAGNDTTIWLINEGREYIEAPRWADIGIVVVMLVFFYNVAGTFSKGRWSGIAGVLTLDLVALAGLYLAGMFYVTNITVDQYWWWWVIHLWVEATWEVLVGCIMAWSLMKLLGVRRQIVQTWLYIEVAMMFGSGILGLGHHYFWIGTPEYWLTIGGFFSALEPVPLVAMVVHAVYDAGVHKFKSGNHPALGWVIAHAFGNFLGAGVWGFMHTLPQINLYTHGTQWSASHGHLAFFGAYATLNIAVFYMAAQKLRGNVWMGGGLAGNGWKWKWSMALLNFGVLGMTVALLIAGYEQSFVERAVEGSTWGGYFAAQNHPWFQQAMVWRLALGVVTAGGLVLLLWDLLTIGKGESRSAPELSPEADAA</sequence>
<dbReference type="Pfam" id="PF00115">
    <property type="entry name" value="COX1"/>
    <property type="match status" value="1"/>
</dbReference>
<gene>
    <name evidence="2" type="primary">norB</name>
    <name evidence="2" type="ORF">MoryE10_07400</name>
</gene>
<feature type="transmembrane region" description="Helical" evidence="1">
    <location>
        <begin position="307"/>
        <end position="328"/>
    </location>
</feature>
<feature type="transmembrane region" description="Helical" evidence="1">
    <location>
        <begin position="171"/>
        <end position="192"/>
    </location>
</feature>
<dbReference type="InterPro" id="IPR000883">
    <property type="entry name" value="Cyt_C_Oxase_1"/>
</dbReference>
<reference evidence="2" key="1">
    <citation type="submission" date="2019-06" db="EMBL/GenBank/DDBJ databases">
        <title>Complete genome sequence of Methylogaea oryzae strain JCM16910.</title>
        <authorList>
            <person name="Asakawa S."/>
        </authorList>
    </citation>
    <scope>NUCLEOTIDE SEQUENCE</scope>
    <source>
        <strain evidence="2">E10</strain>
    </source>
</reference>
<feature type="transmembrane region" description="Helical" evidence="1">
    <location>
        <begin position="441"/>
        <end position="463"/>
    </location>
</feature>
<proteinExistence type="predicted"/>
<dbReference type="RefSeq" id="WP_054774033.1">
    <property type="nucleotide sequence ID" value="NZ_AP019782.1"/>
</dbReference>
<feature type="transmembrane region" description="Helical" evidence="1">
    <location>
        <begin position="61"/>
        <end position="82"/>
    </location>
</feature>
<evidence type="ECO:0000256" key="1">
    <source>
        <dbReference type="SAM" id="Phobius"/>
    </source>
</evidence>
<dbReference type="PANTHER" id="PTHR10422">
    <property type="entry name" value="CYTOCHROME C OXIDASE SUBUNIT 1"/>
    <property type="match status" value="1"/>
</dbReference>
<keyword evidence="1" id="KW-1133">Transmembrane helix</keyword>
<dbReference type="SUPFAM" id="SSF81442">
    <property type="entry name" value="Cytochrome c oxidase subunit I-like"/>
    <property type="match status" value="1"/>
</dbReference>
<keyword evidence="1" id="KW-0812">Transmembrane</keyword>
<dbReference type="GO" id="GO:0015990">
    <property type="term" value="P:electron transport coupled proton transport"/>
    <property type="evidence" value="ECO:0007669"/>
    <property type="project" value="TreeGrafter"/>
</dbReference>
<dbReference type="GO" id="GO:0022904">
    <property type="term" value="P:respiratory electron transport chain"/>
    <property type="evidence" value="ECO:0007669"/>
    <property type="project" value="TreeGrafter"/>
</dbReference>
<dbReference type="PANTHER" id="PTHR10422:SF43">
    <property type="entry name" value="NITRIC OXIDE REDUCTASE SUBUNIT B"/>
    <property type="match status" value="1"/>
</dbReference>
<name>A0A8D4VMU6_9GAMM</name>
<keyword evidence="1" id="KW-0472">Membrane</keyword>
<dbReference type="InterPro" id="IPR036927">
    <property type="entry name" value="Cyt_c_oxase-like_su1_sf"/>
</dbReference>
<dbReference type="GO" id="GO:0009060">
    <property type="term" value="P:aerobic respiration"/>
    <property type="evidence" value="ECO:0007669"/>
    <property type="project" value="InterPro"/>
</dbReference>
<protein>
    <submittedName>
        <fullName evidence="2">Nitric oxide reductase subunit B</fullName>
    </submittedName>
</protein>
<feature type="transmembrane region" description="Helical" evidence="1">
    <location>
        <begin position="388"/>
        <end position="411"/>
    </location>
</feature>
<accession>A0A8D4VMU6</accession>
<feature type="transmembrane region" description="Helical" evidence="1">
    <location>
        <begin position="348"/>
        <end position="367"/>
    </location>
</feature>
<dbReference type="KEGG" id="moz:MoryE10_07400"/>
<dbReference type="Gene3D" id="1.20.210.10">
    <property type="entry name" value="Cytochrome c oxidase-like, subunit I domain"/>
    <property type="match status" value="1"/>
</dbReference>